<sequence>MIHPVLSGLLTECDTDEGRVITKVRVAREVGDECFTGDLVVEFHVGTGGIAFLGEDGTNSMRCNFATVFGDGYYPVREVVSGRSVVGVEVDLLDFHFDSSAFSEFTGR</sequence>
<keyword evidence="1" id="KW-0614">Plasmid</keyword>
<name>A0A518HEE4_9BACT</name>
<accession>A0A518HEE4</accession>
<proteinExistence type="predicted"/>
<organism evidence="1 2">
    <name type="scientific">Tautonia plasticadhaerens</name>
    <dbReference type="NCBI Taxonomy" id="2527974"/>
    <lineage>
        <taxon>Bacteria</taxon>
        <taxon>Pseudomonadati</taxon>
        <taxon>Planctomycetota</taxon>
        <taxon>Planctomycetia</taxon>
        <taxon>Isosphaerales</taxon>
        <taxon>Isosphaeraceae</taxon>
        <taxon>Tautonia</taxon>
    </lineage>
</organism>
<evidence type="ECO:0000313" key="1">
    <source>
        <dbReference type="EMBL" id="QDV39220.1"/>
    </source>
</evidence>
<dbReference type="KEGG" id="tpla:ElP_71840"/>
<geneLocation type="plasmid" evidence="2">
    <name>pelp_1</name>
</geneLocation>
<dbReference type="Proteomes" id="UP000317835">
    <property type="component" value="Plasmid pElP_1"/>
</dbReference>
<gene>
    <name evidence="1" type="ORF">ElP_71840</name>
</gene>
<protein>
    <submittedName>
        <fullName evidence="1">Uncharacterized protein</fullName>
    </submittedName>
</protein>
<keyword evidence="2" id="KW-1185">Reference proteome</keyword>
<evidence type="ECO:0000313" key="2">
    <source>
        <dbReference type="Proteomes" id="UP000317835"/>
    </source>
</evidence>
<reference evidence="1 2" key="1">
    <citation type="submission" date="2019-02" db="EMBL/GenBank/DDBJ databases">
        <title>Deep-cultivation of Planctomycetes and their phenomic and genomic characterization uncovers novel biology.</title>
        <authorList>
            <person name="Wiegand S."/>
            <person name="Jogler M."/>
            <person name="Boedeker C."/>
            <person name="Pinto D."/>
            <person name="Vollmers J."/>
            <person name="Rivas-Marin E."/>
            <person name="Kohn T."/>
            <person name="Peeters S.H."/>
            <person name="Heuer A."/>
            <person name="Rast P."/>
            <person name="Oberbeckmann S."/>
            <person name="Bunk B."/>
            <person name="Jeske O."/>
            <person name="Meyerdierks A."/>
            <person name="Storesund J.E."/>
            <person name="Kallscheuer N."/>
            <person name="Luecker S."/>
            <person name="Lage O.M."/>
            <person name="Pohl T."/>
            <person name="Merkel B.J."/>
            <person name="Hornburger P."/>
            <person name="Mueller R.-W."/>
            <person name="Bruemmer F."/>
            <person name="Labrenz M."/>
            <person name="Spormann A.M."/>
            <person name="Op den Camp H."/>
            <person name="Overmann J."/>
            <person name="Amann R."/>
            <person name="Jetten M.S.M."/>
            <person name="Mascher T."/>
            <person name="Medema M.H."/>
            <person name="Devos D.P."/>
            <person name="Kaster A.-K."/>
            <person name="Ovreas L."/>
            <person name="Rohde M."/>
            <person name="Galperin M.Y."/>
            <person name="Jogler C."/>
        </authorList>
    </citation>
    <scope>NUCLEOTIDE SEQUENCE [LARGE SCALE GENOMIC DNA]</scope>
    <source>
        <strain evidence="1 2">ElP</strain>
        <plasmid evidence="2">pelp_1</plasmid>
    </source>
</reference>
<dbReference type="EMBL" id="CP036427">
    <property type="protein sequence ID" value="QDV39220.1"/>
    <property type="molecule type" value="Genomic_DNA"/>
</dbReference>
<dbReference type="RefSeq" id="WP_145279430.1">
    <property type="nucleotide sequence ID" value="NZ_CP036427.1"/>
</dbReference>
<dbReference type="AlphaFoldDB" id="A0A518HEE4"/>